<dbReference type="SMART" id="SM00587">
    <property type="entry name" value="CHK"/>
    <property type="match status" value="1"/>
</dbReference>
<evidence type="ECO:0000313" key="3">
    <source>
        <dbReference type="Proteomes" id="UP000192366"/>
    </source>
</evidence>
<name>A0A1W9Z4B3_MYCBA</name>
<dbReference type="InterPro" id="IPR015897">
    <property type="entry name" value="CHK_kinase-like"/>
</dbReference>
<dbReference type="AlphaFoldDB" id="A0A1W9Z4B3"/>
<gene>
    <name evidence="2" type="ORF">BST17_01500</name>
</gene>
<dbReference type="InterPro" id="IPR011009">
    <property type="entry name" value="Kinase-like_dom_sf"/>
</dbReference>
<dbReference type="OrthoDB" id="115252at2"/>
<dbReference type="RefSeq" id="WP_083054850.1">
    <property type="nucleotide sequence ID" value="NZ_JACKVM010000014.1"/>
</dbReference>
<dbReference type="InterPro" id="IPR055492">
    <property type="entry name" value="DUF7064"/>
</dbReference>
<keyword evidence="3" id="KW-1185">Reference proteome</keyword>
<evidence type="ECO:0000313" key="2">
    <source>
        <dbReference type="EMBL" id="ORA07171.1"/>
    </source>
</evidence>
<dbReference type="SUPFAM" id="SSF159245">
    <property type="entry name" value="AttH-like"/>
    <property type="match status" value="1"/>
</dbReference>
<keyword evidence="2" id="KW-0808">Transferase</keyword>
<evidence type="ECO:0000259" key="1">
    <source>
        <dbReference type="SMART" id="SM00587"/>
    </source>
</evidence>
<dbReference type="PANTHER" id="PTHR11012">
    <property type="entry name" value="PROTEIN KINASE-LIKE DOMAIN-CONTAINING"/>
    <property type="match status" value="1"/>
</dbReference>
<dbReference type="EMBL" id="MVHJ01000001">
    <property type="protein sequence ID" value="ORA07171.1"/>
    <property type="molecule type" value="Genomic_DNA"/>
</dbReference>
<dbReference type="PANTHER" id="PTHR11012:SF30">
    <property type="entry name" value="PROTEIN KINASE-LIKE DOMAIN-CONTAINING"/>
    <property type="match status" value="1"/>
</dbReference>
<dbReference type="Pfam" id="PF23212">
    <property type="entry name" value="DUF7064"/>
    <property type="match status" value="1"/>
</dbReference>
<protein>
    <submittedName>
        <fullName evidence="2">Phosphotransferase</fullName>
    </submittedName>
</protein>
<dbReference type="Proteomes" id="UP000192366">
    <property type="component" value="Unassembled WGS sequence"/>
</dbReference>
<organism evidence="2 3">
    <name type="scientific">Mycolicibacterium bacteremicum</name>
    <name type="common">Mycobacterium bacteremicum</name>
    <dbReference type="NCBI Taxonomy" id="564198"/>
    <lineage>
        <taxon>Bacteria</taxon>
        <taxon>Bacillati</taxon>
        <taxon>Actinomycetota</taxon>
        <taxon>Actinomycetes</taxon>
        <taxon>Mycobacteriales</taxon>
        <taxon>Mycobacteriaceae</taxon>
        <taxon>Mycolicibacterium</taxon>
    </lineage>
</organism>
<proteinExistence type="predicted"/>
<dbReference type="Gene3D" id="3.90.1200.10">
    <property type="match status" value="1"/>
</dbReference>
<sequence>MHPRLIERPTDLTDEWLTDTLGAGTVTGHEFQRIGTGQMSECYRVTLRYSDGQAGPASVVLKVAAADPNSRQTGLALGLYEREVRFYAEIASRLTGAQTGPFAPCYHHAYDAETGAFDLLLGDAAPAIVGDEIRGATVEQATLALSQLGRVHGPLLGAEGLADADWLNRDAPVNQALLAGLWAGFTERFGDRIDAEHRRVCKRLVEAFDGYLAGEQAVPQGLVHGDYRLDNMLFGADGADRPLTVVDWQTVTRGPALTDVAYFLGCALPNDLRRAHYDELLRAYHESLGEDPSLSLDDVRAGVRRAAFFGVMMAIVSSMLVERTERGDEMFMTMLDRHCTHVLDTGALELLPAADAPEPLAPEPADEGPHPPTGEELWNESWYFDFVDPTQGLGGWVRLGLVPNQQTAWIQVLLCGPGMPTIAINDMSAALPADPHTVRTDGVSLELAPTTPLQTYRVTVRGRARAHDDPAELLRPGGGDGREVDIALDLEFTSVTTPYLYRVTPRYEIACAVSGSVSADGRRHQLTGVAGQRDHSWGVRDWWSMDWVWSALHLDDGTHLHGVDLRIPGMGPLGIGYVQREGEDLVELSGITAAETFGDDDLPVATTLSLSPVGIEAVADVAGHAPVLLTAADGRTAQFPRAWATVRTADGRTGVGWLEWNRN</sequence>
<dbReference type="GO" id="GO:0016740">
    <property type="term" value="F:transferase activity"/>
    <property type="evidence" value="ECO:0007669"/>
    <property type="project" value="UniProtKB-KW"/>
</dbReference>
<dbReference type="SUPFAM" id="SSF56112">
    <property type="entry name" value="Protein kinase-like (PK-like)"/>
    <property type="match status" value="1"/>
</dbReference>
<dbReference type="STRING" id="564198.BST17_01500"/>
<dbReference type="Pfam" id="PF02958">
    <property type="entry name" value="EcKL"/>
    <property type="match status" value="2"/>
</dbReference>
<reference evidence="2 3" key="1">
    <citation type="submission" date="2017-02" db="EMBL/GenBank/DDBJ databases">
        <title>The new phylogeny of genus Mycobacterium.</title>
        <authorList>
            <person name="Tortoli E."/>
            <person name="Trovato A."/>
            <person name="Cirillo D.M."/>
        </authorList>
    </citation>
    <scope>NUCLEOTIDE SEQUENCE [LARGE SCALE GENOMIC DNA]</scope>
    <source>
        <strain evidence="2 3">DSM 45578</strain>
    </source>
</reference>
<comment type="caution">
    <text evidence="2">The sequence shown here is derived from an EMBL/GenBank/DDBJ whole genome shotgun (WGS) entry which is preliminary data.</text>
</comment>
<dbReference type="InterPro" id="IPR004119">
    <property type="entry name" value="EcKL"/>
</dbReference>
<feature type="domain" description="CHK kinase-like" evidence="1">
    <location>
        <begin position="119"/>
        <end position="294"/>
    </location>
</feature>
<accession>A0A1W9Z4B3</accession>